<keyword evidence="3" id="KW-1185">Reference proteome</keyword>
<accession>A0ABP3UMM4</accession>
<evidence type="ECO:0000256" key="1">
    <source>
        <dbReference type="SAM" id="MobiDB-lite"/>
    </source>
</evidence>
<feature type="compositionally biased region" description="Acidic residues" evidence="1">
    <location>
        <begin position="235"/>
        <end position="254"/>
    </location>
</feature>
<reference evidence="3" key="1">
    <citation type="journal article" date="2019" name="Int. J. Syst. Evol. Microbiol.">
        <title>The Global Catalogue of Microorganisms (GCM) 10K type strain sequencing project: providing services to taxonomists for standard genome sequencing and annotation.</title>
        <authorList>
            <consortium name="The Broad Institute Genomics Platform"/>
            <consortium name="The Broad Institute Genome Sequencing Center for Infectious Disease"/>
            <person name="Wu L."/>
            <person name="Ma J."/>
        </authorList>
    </citation>
    <scope>NUCLEOTIDE SEQUENCE [LARGE SCALE GENOMIC DNA]</scope>
    <source>
        <strain evidence="3">JCM 1407</strain>
    </source>
</reference>
<organism evidence="2 3">
    <name type="scientific">Clostridium oceanicum</name>
    <dbReference type="NCBI Taxonomy" id="1543"/>
    <lineage>
        <taxon>Bacteria</taxon>
        <taxon>Bacillati</taxon>
        <taxon>Bacillota</taxon>
        <taxon>Clostridia</taxon>
        <taxon>Eubacteriales</taxon>
        <taxon>Clostridiaceae</taxon>
        <taxon>Clostridium</taxon>
    </lineage>
</organism>
<dbReference type="Pfam" id="PF03837">
    <property type="entry name" value="RecT"/>
    <property type="match status" value="1"/>
</dbReference>
<feature type="compositionally biased region" description="Basic and acidic residues" evidence="1">
    <location>
        <begin position="219"/>
        <end position="234"/>
    </location>
</feature>
<gene>
    <name evidence="2" type="ORF">GCM10008906_09000</name>
</gene>
<dbReference type="EMBL" id="BAAACG010000006">
    <property type="protein sequence ID" value="GAA0735372.1"/>
    <property type="molecule type" value="Genomic_DNA"/>
</dbReference>
<dbReference type="RefSeq" id="WP_343759283.1">
    <property type="nucleotide sequence ID" value="NZ_BAAACG010000006.1"/>
</dbReference>
<dbReference type="NCBIfam" id="TIGR01913">
    <property type="entry name" value="bet_lambda"/>
    <property type="match status" value="1"/>
</dbReference>
<feature type="region of interest" description="Disordered" evidence="1">
    <location>
        <begin position="219"/>
        <end position="254"/>
    </location>
</feature>
<name>A0ABP3UMM4_9CLOT</name>
<dbReference type="InterPro" id="IPR018330">
    <property type="entry name" value="RecT_fam"/>
</dbReference>
<dbReference type="InterPro" id="IPR010183">
    <property type="entry name" value="Phage_lambda_Bet"/>
</dbReference>
<evidence type="ECO:0008006" key="4">
    <source>
        <dbReference type="Google" id="ProtNLM"/>
    </source>
</evidence>
<sequence length="254" mass="29010">MTNKNNSSVALLEKEMVYQVGEEEVKLTGNIVKNYLARGNKQITNKELVVFMNLCKYRKLNPFLNEAYLVKFGEDAQIVTGKEAFMRKAEENPRYKGHRAGIIIVRDKKVMELEGCFKLSSDTLVGGWAEVFVEGKEKSIVSKVSIAEYGKHQSTWKSMPATMIRKVALVQALREAFPGDIGALYSKEEMGIDESKIVDVHQEVKEEIKEEANKEVIDIEDTEPVKNEKHKEEKEEFIEAEIVNEEDEEQEAPY</sequence>
<protein>
    <recommendedName>
        <fullName evidence="4">Phage recombination protein Bet</fullName>
    </recommendedName>
</protein>
<comment type="caution">
    <text evidence="2">The sequence shown here is derived from an EMBL/GenBank/DDBJ whole genome shotgun (WGS) entry which is preliminary data.</text>
</comment>
<dbReference type="Proteomes" id="UP001501510">
    <property type="component" value="Unassembled WGS sequence"/>
</dbReference>
<proteinExistence type="predicted"/>
<evidence type="ECO:0000313" key="3">
    <source>
        <dbReference type="Proteomes" id="UP001501510"/>
    </source>
</evidence>
<evidence type="ECO:0000313" key="2">
    <source>
        <dbReference type="EMBL" id="GAA0735372.1"/>
    </source>
</evidence>